<dbReference type="Proteomes" id="UP000251584">
    <property type="component" value="Unassembled WGS sequence"/>
</dbReference>
<protein>
    <submittedName>
        <fullName evidence="1">Glycosyltransferase family 9 (Heptosyltransferase)</fullName>
    </submittedName>
</protein>
<reference evidence="1 2" key="1">
    <citation type="submission" date="2018-06" db="EMBL/GenBank/DDBJ databases">
        <authorList>
            <consortium name="Pathogen Informatics"/>
            <person name="Doyle S."/>
        </authorList>
    </citation>
    <scope>NUCLEOTIDE SEQUENCE [LARGE SCALE GENOMIC DNA]</scope>
    <source>
        <strain evidence="1 2">NCTC10786</strain>
    </source>
</reference>
<dbReference type="InterPro" id="IPR002201">
    <property type="entry name" value="Glyco_trans_9"/>
</dbReference>
<dbReference type="Pfam" id="PF01075">
    <property type="entry name" value="Glyco_transf_9"/>
    <property type="match status" value="1"/>
</dbReference>
<keyword evidence="1" id="KW-0808">Transferase</keyword>
<accession>A0A2X2V002</accession>
<gene>
    <name evidence="1" type="ORF">NCTC10786_01080</name>
</gene>
<dbReference type="Gene3D" id="3.40.50.2000">
    <property type="entry name" value="Glycogen Phosphorylase B"/>
    <property type="match status" value="1"/>
</dbReference>
<organism evidence="1 2">
    <name type="scientific">Citrobacter koseri</name>
    <name type="common">Citrobacter diversus</name>
    <dbReference type="NCBI Taxonomy" id="545"/>
    <lineage>
        <taxon>Bacteria</taxon>
        <taxon>Pseudomonadati</taxon>
        <taxon>Pseudomonadota</taxon>
        <taxon>Gammaproteobacteria</taxon>
        <taxon>Enterobacterales</taxon>
        <taxon>Enterobacteriaceae</taxon>
        <taxon>Citrobacter</taxon>
    </lineage>
</organism>
<dbReference type="SUPFAM" id="SSF53756">
    <property type="entry name" value="UDP-Glycosyltransferase/glycogen phosphorylase"/>
    <property type="match status" value="1"/>
</dbReference>
<proteinExistence type="predicted"/>
<name>A0A2X2V002_CITKO</name>
<dbReference type="EMBL" id="UAVY01000001">
    <property type="protein sequence ID" value="SQB21858.1"/>
    <property type="molecule type" value="Genomic_DNA"/>
</dbReference>
<dbReference type="GO" id="GO:0016757">
    <property type="term" value="F:glycosyltransferase activity"/>
    <property type="evidence" value="ECO:0007669"/>
    <property type="project" value="InterPro"/>
</dbReference>
<sequence length="104" mass="11939">MLFSRRQGLRRPQRINTFDLVIPESAHSAVDAFWQQHKLENAPVLLMHPNIGHPNRTWPQNNWHELAQMWLQTGWQVVFIGSNNNSEAGKIDGGSVSGRGYQCY</sequence>
<evidence type="ECO:0000313" key="2">
    <source>
        <dbReference type="Proteomes" id="UP000251584"/>
    </source>
</evidence>
<dbReference type="AlphaFoldDB" id="A0A2X2V002"/>
<evidence type="ECO:0000313" key="1">
    <source>
        <dbReference type="EMBL" id="SQB21858.1"/>
    </source>
</evidence>